<dbReference type="GO" id="GO:0004521">
    <property type="term" value="F:RNA endonuclease activity"/>
    <property type="evidence" value="ECO:0007669"/>
    <property type="project" value="UniProtKB-UniRule"/>
</dbReference>
<keyword evidence="9" id="KW-1185">Reference proteome</keyword>
<dbReference type="Proteomes" id="UP000242205">
    <property type="component" value="Chromosome"/>
</dbReference>
<reference evidence="8 9" key="1">
    <citation type="submission" date="2018-01" db="EMBL/GenBank/DDBJ databases">
        <authorList>
            <person name="Fu G.-Y."/>
        </authorList>
    </citation>
    <scope>NUCLEOTIDE SEQUENCE [LARGE SCALE GENOMIC DNA]</scope>
    <source>
        <strain evidence="8 9">SY39</strain>
    </source>
</reference>
<keyword evidence="7" id="KW-0698">rRNA processing</keyword>
<dbReference type="EMBL" id="CP025682">
    <property type="protein sequence ID" value="AUN94509.1"/>
    <property type="molecule type" value="Genomic_DNA"/>
</dbReference>
<comment type="function">
    <text evidence="7">Single strand-specific metallo-endoribonuclease involved in late-stage 70S ribosome quality control and in maturation of the 3' terminus of the 16S rRNA.</text>
</comment>
<dbReference type="OrthoDB" id="9807740at2"/>
<dbReference type="PROSITE" id="PS01306">
    <property type="entry name" value="UPF0054"/>
    <property type="match status" value="1"/>
</dbReference>
<dbReference type="GO" id="GO:0005737">
    <property type="term" value="C:cytoplasm"/>
    <property type="evidence" value="ECO:0007669"/>
    <property type="project" value="UniProtKB-SubCell"/>
</dbReference>
<dbReference type="RefSeq" id="WP_102246578.1">
    <property type="nucleotide sequence ID" value="NZ_CP025682.1"/>
</dbReference>
<dbReference type="EC" id="3.1.-.-" evidence="7"/>
<evidence type="ECO:0000256" key="4">
    <source>
        <dbReference type="ARBA" id="ARBA00022759"/>
    </source>
</evidence>
<evidence type="ECO:0000256" key="6">
    <source>
        <dbReference type="ARBA" id="ARBA00022833"/>
    </source>
</evidence>
<dbReference type="GO" id="GO:0004222">
    <property type="term" value="F:metalloendopeptidase activity"/>
    <property type="evidence" value="ECO:0007669"/>
    <property type="project" value="InterPro"/>
</dbReference>
<evidence type="ECO:0000256" key="3">
    <source>
        <dbReference type="ARBA" id="ARBA00022723"/>
    </source>
</evidence>
<dbReference type="InterPro" id="IPR020549">
    <property type="entry name" value="YbeY_CS"/>
</dbReference>
<keyword evidence="3 7" id="KW-0479">Metal-binding</keyword>
<organism evidence="8 9">
    <name type="scientific">Pseudazoarcus pumilus</name>
    <dbReference type="NCBI Taxonomy" id="2067960"/>
    <lineage>
        <taxon>Bacteria</taxon>
        <taxon>Pseudomonadati</taxon>
        <taxon>Pseudomonadota</taxon>
        <taxon>Betaproteobacteria</taxon>
        <taxon>Rhodocyclales</taxon>
        <taxon>Zoogloeaceae</taxon>
        <taxon>Pseudazoarcus</taxon>
    </lineage>
</organism>
<dbReference type="AlphaFoldDB" id="A0A2I6S5H7"/>
<dbReference type="InterPro" id="IPR002036">
    <property type="entry name" value="YbeY"/>
</dbReference>
<evidence type="ECO:0000313" key="9">
    <source>
        <dbReference type="Proteomes" id="UP000242205"/>
    </source>
</evidence>
<dbReference type="HAMAP" id="MF_00009">
    <property type="entry name" value="Endoribonucl_YbeY"/>
    <property type="match status" value="1"/>
</dbReference>
<protein>
    <recommendedName>
        <fullName evidence="7">Endoribonuclease YbeY</fullName>
        <ecNumber evidence="7">3.1.-.-</ecNumber>
    </recommendedName>
</protein>
<proteinExistence type="inferred from homology"/>
<dbReference type="GO" id="GO:0006364">
    <property type="term" value="P:rRNA processing"/>
    <property type="evidence" value="ECO:0007669"/>
    <property type="project" value="UniProtKB-UniRule"/>
</dbReference>
<evidence type="ECO:0000256" key="1">
    <source>
        <dbReference type="ARBA" id="ARBA00010875"/>
    </source>
</evidence>
<keyword evidence="6 7" id="KW-0862">Zinc</keyword>
<keyword evidence="5 7" id="KW-0378">Hydrolase</keyword>
<evidence type="ECO:0000256" key="5">
    <source>
        <dbReference type="ARBA" id="ARBA00022801"/>
    </source>
</evidence>
<dbReference type="NCBIfam" id="TIGR00043">
    <property type="entry name" value="rRNA maturation RNase YbeY"/>
    <property type="match status" value="1"/>
</dbReference>
<keyword evidence="7" id="KW-0690">Ribosome biogenesis</keyword>
<dbReference type="KEGG" id="atw:C0099_05870"/>
<dbReference type="GO" id="GO:0008270">
    <property type="term" value="F:zinc ion binding"/>
    <property type="evidence" value="ECO:0007669"/>
    <property type="project" value="UniProtKB-UniRule"/>
</dbReference>
<comment type="cofactor">
    <cofactor evidence="7">
        <name>Zn(2+)</name>
        <dbReference type="ChEBI" id="CHEBI:29105"/>
    </cofactor>
    <text evidence="7">Binds 1 zinc ion.</text>
</comment>
<accession>A0A2I6S5H7</accession>
<evidence type="ECO:0000256" key="7">
    <source>
        <dbReference type="HAMAP-Rule" id="MF_00009"/>
    </source>
</evidence>
<evidence type="ECO:0000313" key="8">
    <source>
        <dbReference type="EMBL" id="AUN94509.1"/>
    </source>
</evidence>
<comment type="similarity">
    <text evidence="1 7">Belongs to the endoribonuclease YbeY family.</text>
</comment>
<feature type="binding site" evidence="7">
    <location>
        <position position="125"/>
    </location>
    <ligand>
        <name>Zn(2+)</name>
        <dbReference type="ChEBI" id="CHEBI:29105"/>
        <note>catalytic</note>
    </ligand>
</feature>
<keyword evidence="2 7" id="KW-0540">Nuclease</keyword>
<dbReference type="Gene3D" id="3.40.390.30">
    <property type="entry name" value="Metalloproteases ('zincins'), catalytic domain"/>
    <property type="match status" value="1"/>
</dbReference>
<dbReference type="PANTHER" id="PTHR46986">
    <property type="entry name" value="ENDORIBONUCLEASE YBEY, CHLOROPLASTIC"/>
    <property type="match status" value="1"/>
</dbReference>
<dbReference type="InterPro" id="IPR023091">
    <property type="entry name" value="MetalPrtase_cat_dom_sf_prd"/>
</dbReference>
<evidence type="ECO:0000256" key="2">
    <source>
        <dbReference type="ARBA" id="ARBA00022722"/>
    </source>
</evidence>
<gene>
    <name evidence="7" type="primary">ybeY</name>
    <name evidence="8" type="ORF">C0099_05870</name>
</gene>
<comment type="subcellular location">
    <subcellularLocation>
        <location evidence="7">Cytoplasm</location>
    </subcellularLocation>
</comment>
<name>A0A2I6S5H7_9RHOO</name>
<dbReference type="SUPFAM" id="SSF55486">
    <property type="entry name" value="Metalloproteases ('zincins'), catalytic domain"/>
    <property type="match status" value="1"/>
</dbReference>
<keyword evidence="4 7" id="KW-0255">Endonuclease</keyword>
<dbReference type="Pfam" id="PF02130">
    <property type="entry name" value="YbeY"/>
    <property type="match status" value="1"/>
</dbReference>
<dbReference type="PANTHER" id="PTHR46986:SF1">
    <property type="entry name" value="ENDORIBONUCLEASE YBEY, CHLOROPLASTIC"/>
    <property type="match status" value="1"/>
</dbReference>
<keyword evidence="7" id="KW-0963">Cytoplasm</keyword>
<feature type="binding site" evidence="7">
    <location>
        <position position="135"/>
    </location>
    <ligand>
        <name>Zn(2+)</name>
        <dbReference type="ChEBI" id="CHEBI:29105"/>
        <note>catalytic</note>
    </ligand>
</feature>
<sequence length="162" mass="18084">MSSTDTLLQPTRPTLALTVQRALRASEREGVPRAPDLRRWARAALRDRSVEAAVRIVGEDEGRVLNRDYRKRDYATNVLTFVYDDAPVPGMPLFGDIVLCAPVVVREAREQGKPLDAHFAHLMVHAMLHLQGFDHETASEAEEMETLETAILATLGYGNPYT</sequence>
<feature type="binding site" evidence="7">
    <location>
        <position position="129"/>
    </location>
    <ligand>
        <name>Zn(2+)</name>
        <dbReference type="ChEBI" id="CHEBI:29105"/>
        <note>catalytic</note>
    </ligand>
</feature>